<reference evidence="1 2" key="1">
    <citation type="submission" date="2019-03" db="EMBL/GenBank/DDBJ databases">
        <title>Genomic Encyclopedia of Archaeal and Bacterial Type Strains, Phase II (KMG-II): from individual species to whole genera.</title>
        <authorList>
            <person name="Goeker M."/>
        </authorList>
    </citation>
    <scope>NUCLEOTIDE SEQUENCE [LARGE SCALE GENOMIC DNA]</scope>
    <source>
        <strain evidence="1 2">RL-C</strain>
    </source>
</reference>
<protein>
    <recommendedName>
        <fullName evidence="3">Two component regulator with propeller domain</fullName>
    </recommendedName>
</protein>
<keyword evidence="2" id="KW-1185">Reference proteome</keyword>
<accession>A0A4R2ECG0</accession>
<dbReference type="EMBL" id="SLWB01000010">
    <property type="protein sequence ID" value="TCN65645.1"/>
    <property type="molecule type" value="Genomic_DNA"/>
</dbReference>
<evidence type="ECO:0008006" key="3">
    <source>
        <dbReference type="Google" id="ProtNLM"/>
    </source>
</evidence>
<evidence type="ECO:0000313" key="2">
    <source>
        <dbReference type="Proteomes" id="UP000294830"/>
    </source>
</evidence>
<sequence>MFDSNPFNHPKCVVEKANEKWMLEDSKIYLLRQKDTLVYYIKKNGSNASIREIYDAENGIWAIANDDIYLIDQKGGVRYAVKESLRTNKFCCNSNKELVAITKTGLLKYSSKGVELVDKQNSAQYQSFVKGIDKCYLPHFYSGYYRYRDYIVAANKDSSAVYFLSDKSDYMLKLNFSKMIGVDTKGNIWYTSYRSDEKSYYLNYIENGWEEKLRNNQQPVLVAASNFTASLGNDCDLDYSNTILANNNSIYIITYYGGIVKYENGTYKTLPGVDGSSFKTIYKLLELNKNDYLYNLPIKLWSDKVWSKSVTGKTGIGYNFYNTNKDSQGNRWKVENGELINETQDTKRNIKAALDSVKQKEVEEYKMNSFWLLNRIYVNKKDVIHMFGKHSVVTYDIVSKRWRLYPTSKNGDIDYQKIYQDHIGNIWFQIQEDGIYYFDRSKVNRLNLPFKDIAYWQIDDDNNLMLIANDVLYWYKIAGMQNGKMSLVRKISLDYSIYSLNRIKTIITNNKHVIVVNSEGFYLFD</sequence>
<comment type="caution">
    <text evidence="1">The sequence shown here is derived from an EMBL/GenBank/DDBJ whole genome shotgun (WGS) entry which is preliminary data.</text>
</comment>
<organism evidence="1 2">
    <name type="scientific">Acetobacteroides hydrogenigenes</name>
    <dbReference type="NCBI Taxonomy" id="979970"/>
    <lineage>
        <taxon>Bacteria</taxon>
        <taxon>Pseudomonadati</taxon>
        <taxon>Bacteroidota</taxon>
        <taxon>Bacteroidia</taxon>
        <taxon>Bacteroidales</taxon>
        <taxon>Rikenellaceae</taxon>
        <taxon>Acetobacteroides</taxon>
    </lineage>
</organism>
<evidence type="ECO:0000313" key="1">
    <source>
        <dbReference type="EMBL" id="TCN65645.1"/>
    </source>
</evidence>
<proteinExistence type="predicted"/>
<gene>
    <name evidence="1" type="ORF">CLV25_11034</name>
</gene>
<name>A0A4R2ECG0_9BACT</name>
<dbReference type="Proteomes" id="UP000294830">
    <property type="component" value="Unassembled WGS sequence"/>
</dbReference>
<dbReference type="AlphaFoldDB" id="A0A4R2ECG0"/>